<accession>A0AAW9CMH5</accession>
<keyword evidence="1" id="KW-0175">Coiled coil</keyword>
<evidence type="ECO:0000313" key="3">
    <source>
        <dbReference type="Proteomes" id="UP001272137"/>
    </source>
</evidence>
<gene>
    <name evidence="2" type="ORF">C7S16_6638</name>
</gene>
<proteinExistence type="predicted"/>
<dbReference type="EMBL" id="QXCT01000001">
    <property type="protein sequence ID" value="MDW9251337.1"/>
    <property type="molecule type" value="Genomic_DNA"/>
</dbReference>
<sequence>MDFATPHIHQQGNQLHVSHGDDSGLFVEFSLEPIHQEAESEKQGRPIYKDVPHIRIHFAGDRTKMIFRPVKMQDDQQGPSDPRRFPRQWAAFQEQRSQVQEGTPLEHWPPLSRSEVLSMKAMHIHTVEQLAAMTDSNLSWLGARELRDKAAAWLKNAEGGKETVRLTAENEQLRADLDAQKAQTRELAERLDALMARLDAGATDTVPATRSKRAADPKE</sequence>
<evidence type="ECO:0000313" key="2">
    <source>
        <dbReference type="EMBL" id="MDW9251337.1"/>
    </source>
</evidence>
<dbReference type="AlphaFoldDB" id="A0AAW9CMH5"/>
<reference evidence="2" key="1">
    <citation type="submission" date="2018-08" db="EMBL/GenBank/DDBJ databases">
        <title>Identification of Burkholderia cepacia strains that express a Burkholderia pseudomallei-like capsular polysaccharide.</title>
        <authorList>
            <person name="Burtnick M.N."/>
            <person name="Vongsouvath M."/>
            <person name="Newton P."/>
            <person name="Wuthiekanun V."/>
            <person name="Limmathurotsakul D."/>
            <person name="Brett P.J."/>
            <person name="Chantratita N."/>
            <person name="Dance D.A."/>
        </authorList>
    </citation>
    <scope>NUCLEOTIDE SEQUENCE</scope>
    <source>
        <strain evidence="2">SBXCC001</strain>
    </source>
</reference>
<name>A0AAW9CMH5_BURTH</name>
<protein>
    <submittedName>
        <fullName evidence="2">Chromosome segregation ATPase</fullName>
    </submittedName>
</protein>
<dbReference type="Proteomes" id="UP001272137">
    <property type="component" value="Unassembled WGS sequence"/>
</dbReference>
<evidence type="ECO:0000256" key="1">
    <source>
        <dbReference type="SAM" id="Coils"/>
    </source>
</evidence>
<comment type="caution">
    <text evidence="2">The sequence shown here is derived from an EMBL/GenBank/DDBJ whole genome shotgun (WGS) entry which is preliminary data.</text>
</comment>
<organism evidence="2 3">
    <name type="scientific">Burkholderia thailandensis</name>
    <dbReference type="NCBI Taxonomy" id="57975"/>
    <lineage>
        <taxon>Bacteria</taxon>
        <taxon>Pseudomonadati</taxon>
        <taxon>Pseudomonadota</taxon>
        <taxon>Betaproteobacteria</taxon>
        <taxon>Burkholderiales</taxon>
        <taxon>Burkholderiaceae</taxon>
        <taxon>Burkholderia</taxon>
        <taxon>pseudomallei group</taxon>
    </lineage>
</organism>
<feature type="coiled-coil region" evidence="1">
    <location>
        <begin position="163"/>
        <end position="197"/>
    </location>
</feature>
<dbReference type="RefSeq" id="WP_011853557.1">
    <property type="nucleotide sequence ID" value="NZ_QXCT01000001.1"/>
</dbReference>